<feature type="domain" description="Uracil-DNA glycosylase-like" evidence="1">
    <location>
        <begin position="4"/>
        <end position="188"/>
    </location>
</feature>
<keyword evidence="3" id="KW-1185">Reference proteome</keyword>
<dbReference type="Pfam" id="PF03167">
    <property type="entry name" value="UDG"/>
    <property type="match status" value="1"/>
</dbReference>
<comment type="caution">
    <text evidence="2">The sequence shown here is derived from an EMBL/GenBank/DDBJ whole genome shotgun (WGS) entry which is preliminary data.</text>
</comment>
<organism evidence="2 3">
    <name type="scientific">Paenibacillus agaridevorans</name>
    <dbReference type="NCBI Taxonomy" id="171404"/>
    <lineage>
        <taxon>Bacteria</taxon>
        <taxon>Bacillati</taxon>
        <taxon>Bacillota</taxon>
        <taxon>Bacilli</taxon>
        <taxon>Bacillales</taxon>
        <taxon>Paenibacillaceae</taxon>
        <taxon>Paenibacillus</taxon>
    </lineage>
</organism>
<dbReference type="InterPro" id="IPR005122">
    <property type="entry name" value="Uracil-DNA_glycosylase-like"/>
</dbReference>
<dbReference type="SUPFAM" id="SSF52141">
    <property type="entry name" value="Uracil-DNA glycosylase-like"/>
    <property type="match status" value="1"/>
</dbReference>
<protein>
    <recommendedName>
        <fullName evidence="1">Uracil-DNA glycosylase-like domain-containing protein</fullName>
    </recommendedName>
</protein>
<dbReference type="Proteomes" id="UP000245202">
    <property type="component" value="Unassembled WGS sequence"/>
</dbReference>
<evidence type="ECO:0000313" key="2">
    <source>
        <dbReference type="EMBL" id="GBG06018.1"/>
    </source>
</evidence>
<gene>
    <name evidence="2" type="ORF">PAT3040_00509</name>
</gene>
<name>A0A2R5EM26_9BACL</name>
<dbReference type="AlphaFoldDB" id="A0A2R5EM26"/>
<evidence type="ECO:0000259" key="1">
    <source>
        <dbReference type="Pfam" id="PF03167"/>
    </source>
</evidence>
<dbReference type="EMBL" id="BDQX01000036">
    <property type="protein sequence ID" value="GBG06018.1"/>
    <property type="molecule type" value="Genomic_DNA"/>
</dbReference>
<reference evidence="2 3" key="1">
    <citation type="submission" date="2017-08" db="EMBL/GenBank/DDBJ databases">
        <title>Substantial Increase in Enzyme Production by Combined Drug-Resistance Mutations in Paenibacillus agaridevorans.</title>
        <authorList>
            <person name="Tanaka Y."/>
            <person name="Funane K."/>
            <person name="Hosaka T."/>
            <person name="Shiwa Y."/>
            <person name="Fujita N."/>
            <person name="Miyazaki T."/>
            <person name="Yoshikawa H."/>
            <person name="Murakami K."/>
            <person name="Kasahara K."/>
            <person name="Inaoka T."/>
            <person name="Hiraga Y."/>
            <person name="Ochi K."/>
        </authorList>
    </citation>
    <scope>NUCLEOTIDE SEQUENCE [LARGE SCALE GENOMIC DNA]</scope>
    <source>
        <strain evidence="2 3">T-3040</strain>
    </source>
</reference>
<sequence>MPYDYINVDAKLMLVGITPGFTQMEIAIRTARDALHSKVPLQDIHRRAKLAASFAGTMRTNLIAMLDLIGIPALLGIAGSGELFGVRRELIHTTSAVRYPAFVEGRNYTGHVPSIMQSSMLSSYARSILLEELELAGNALVIPLGKAVADVLRFFVQEGQLRAERCLFDFPHPSGANGHRWKQLEMHREILSAQVADWLSRR</sequence>
<proteinExistence type="predicted"/>
<evidence type="ECO:0000313" key="3">
    <source>
        <dbReference type="Proteomes" id="UP000245202"/>
    </source>
</evidence>
<accession>A0A2R5EM26</accession>
<dbReference type="InterPro" id="IPR036895">
    <property type="entry name" value="Uracil-DNA_glycosylase-like_sf"/>
</dbReference>